<dbReference type="GeneID" id="66556499"/>
<dbReference type="Gene3D" id="3.40.630.10">
    <property type="entry name" value="Zn peptidases"/>
    <property type="match status" value="1"/>
</dbReference>
<dbReference type="RefSeq" id="WP_110548503.1">
    <property type="nucleotide sequence ID" value="NZ_AP014610.1"/>
</dbReference>
<keyword evidence="3" id="KW-0121">Carboxypeptidase</keyword>
<name>A0AAD1CMJ1_9FLAO</name>
<dbReference type="SUPFAM" id="SSF53187">
    <property type="entry name" value="Zn-dependent exopeptidases"/>
    <property type="match status" value="1"/>
</dbReference>
<evidence type="ECO:0000313" key="4">
    <source>
        <dbReference type="Proteomes" id="UP000262607"/>
    </source>
</evidence>
<dbReference type="GO" id="GO:0004181">
    <property type="term" value="F:metallocarboxypeptidase activity"/>
    <property type="evidence" value="ECO:0007669"/>
    <property type="project" value="InterPro"/>
</dbReference>
<keyword evidence="3" id="KW-0378">Hydrolase</keyword>
<reference evidence="3 4" key="1">
    <citation type="submission" date="2014-06" db="EMBL/GenBank/DDBJ databases">
        <title>Genome sequence of the intracellular symbiont Blattabacterium cuenoti, strain CPU2 from the wood feeding cockroach Cryptocercus punctulatus.</title>
        <authorList>
            <person name="Kinjo Y."/>
            <person name="Ohkuma M."/>
            <person name="Tokuda G."/>
        </authorList>
    </citation>
    <scope>NUCLEOTIDE SEQUENCE [LARGE SCALE GENOMIC DNA]</scope>
    <source>
        <strain evidence="3 4">CPU2</strain>
    </source>
</reference>
<dbReference type="PROSITE" id="PS52035">
    <property type="entry name" value="PEPTIDASE_M14"/>
    <property type="match status" value="1"/>
</dbReference>
<dbReference type="Pfam" id="PF00246">
    <property type="entry name" value="Peptidase_M14"/>
    <property type="match status" value="1"/>
</dbReference>
<dbReference type="InterPro" id="IPR000834">
    <property type="entry name" value="Peptidase_M14"/>
</dbReference>
<accession>A0AAD1CMJ1</accession>
<organism evidence="3 4">
    <name type="scientific">Blattabacterium punctulatus CPU2</name>
    <dbReference type="NCBI Taxonomy" id="1457032"/>
    <lineage>
        <taxon>Bacteria</taxon>
        <taxon>Pseudomonadati</taxon>
        <taxon>Bacteroidota</taxon>
        <taxon>Flavobacteriia</taxon>
        <taxon>Flavobacteriales</taxon>
        <taxon>Blattabacteriaceae</taxon>
        <taxon>Blattabacterium</taxon>
    </lineage>
</organism>
<feature type="active site" description="Proton donor/acceptor" evidence="1">
    <location>
        <position position="253"/>
    </location>
</feature>
<evidence type="ECO:0000313" key="3">
    <source>
        <dbReference type="EMBL" id="BBA18043.1"/>
    </source>
</evidence>
<comment type="similarity">
    <text evidence="1">Belongs to the peptidase M14 family.</text>
</comment>
<sequence>MLYFDIDTLFRYYNSLIKDKTITSSRIFKYSKLLKMVKKYENICSIKPIGFSIEKRIIFKFKWGEGDFKIFIWSQMHGDETTGTKSMFDIFHFFSKEKNHDLVRFLRNKLTILFIPMLNPDGSEKFQRRNFVNIDLNRDAIRLQSPEIKILFYEIKKTNPHILFNLHDQKSIYNIGDKYFNPSILSFLSPSVEGDKKITYKRKKSMGLISSIEKKMRGILPSIGSIGRYSDKIYPTATGDNFQKLGYPSILFEAGWLPKDNQKEIIRKYNTFSILLGFYLLSTNKINIEKEYKSYFSIPENKNKLFDKIYRKFQIKKDKYQFLVDIGMRTIEKFDPIRKNINLISKIVDIGDLSNFFAYEDTIFNEKNFYIKRKKGKNFPEIGDQYIFDIF</sequence>
<evidence type="ECO:0000259" key="2">
    <source>
        <dbReference type="PROSITE" id="PS52035"/>
    </source>
</evidence>
<dbReference type="GO" id="GO:0006508">
    <property type="term" value="P:proteolysis"/>
    <property type="evidence" value="ECO:0007669"/>
    <property type="project" value="InterPro"/>
</dbReference>
<evidence type="ECO:0000256" key="1">
    <source>
        <dbReference type="PROSITE-ProRule" id="PRU01379"/>
    </source>
</evidence>
<proteinExistence type="inferred from homology"/>
<keyword evidence="3" id="KW-0645">Protease</keyword>
<dbReference type="AlphaFoldDB" id="A0AAD1CMJ1"/>
<dbReference type="EMBL" id="AP014610">
    <property type="protein sequence ID" value="BBA18043.1"/>
    <property type="molecule type" value="Genomic_DNA"/>
</dbReference>
<protein>
    <submittedName>
        <fullName evidence="3">M14 family carboxypeptidase</fullName>
    </submittedName>
</protein>
<gene>
    <name evidence="3" type="ORF">CPU2_569</name>
</gene>
<dbReference type="Proteomes" id="UP000262607">
    <property type="component" value="Chromosome"/>
</dbReference>
<dbReference type="GO" id="GO:0008270">
    <property type="term" value="F:zinc ion binding"/>
    <property type="evidence" value="ECO:0007669"/>
    <property type="project" value="InterPro"/>
</dbReference>
<feature type="domain" description="Peptidase M14" evidence="2">
    <location>
        <begin position="20"/>
        <end position="280"/>
    </location>
</feature>